<reference evidence="1" key="1">
    <citation type="submission" date="2021-06" db="EMBL/GenBank/DDBJ databases">
        <authorList>
            <person name="Kallberg Y."/>
            <person name="Tangrot J."/>
            <person name="Rosling A."/>
        </authorList>
    </citation>
    <scope>NUCLEOTIDE SEQUENCE</scope>
    <source>
        <strain evidence="1">MA461A</strain>
    </source>
</reference>
<organism evidence="1 2">
    <name type="scientific">Racocetra persica</name>
    <dbReference type="NCBI Taxonomy" id="160502"/>
    <lineage>
        <taxon>Eukaryota</taxon>
        <taxon>Fungi</taxon>
        <taxon>Fungi incertae sedis</taxon>
        <taxon>Mucoromycota</taxon>
        <taxon>Glomeromycotina</taxon>
        <taxon>Glomeromycetes</taxon>
        <taxon>Diversisporales</taxon>
        <taxon>Gigasporaceae</taxon>
        <taxon>Racocetra</taxon>
    </lineage>
</organism>
<gene>
    <name evidence="1" type="ORF">RPERSI_LOCUS12100</name>
</gene>
<name>A0ACA9Q4V6_9GLOM</name>
<feature type="non-terminal residue" evidence="1">
    <location>
        <position position="1"/>
    </location>
</feature>
<dbReference type="EMBL" id="CAJVQC010025572">
    <property type="protein sequence ID" value="CAG8730411.1"/>
    <property type="molecule type" value="Genomic_DNA"/>
</dbReference>
<comment type="caution">
    <text evidence="1">The sequence shown here is derived from an EMBL/GenBank/DDBJ whole genome shotgun (WGS) entry which is preliminary data.</text>
</comment>
<protein>
    <submittedName>
        <fullName evidence="1">23661_t:CDS:1</fullName>
    </submittedName>
</protein>
<dbReference type="Proteomes" id="UP000789920">
    <property type="component" value="Unassembled WGS sequence"/>
</dbReference>
<accession>A0ACA9Q4V6</accession>
<proteinExistence type="predicted"/>
<sequence>RNEAEDALNGSQLNDFLKNLLPSNKFNLRIAFVGAIVTRLYGINATRNLTKTENDMIGNLRMCLDTINLSPVYKQIVIKLLINEDPMLRINQNVDYKNLLIRLVIIHILAVHASFPDNYSPLTLYLHRLQDAIGTYVLTCQYDEVAMIMYALKELTWYQCICGHKYVVGECGTTMEVAKCPGNNRGYQIGGKNHITAMCQTRLSKDQVQKFTVNGDQTGYIMEAGTSERGKNVREMTAASYRILHLFIHALIANSAHSQIFLKNILDPIAYCLDHISKDWEVLKALFNCDDEDLALILHDMLHSITQDPIQNNTILTTPDGRLKWERQFTEQYINKRAKNPTATAMNLRNKLRMTEEENHYFLKEKKAFYVLNINIYRNLNVVKRL</sequence>
<keyword evidence="2" id="KW-1185">Reference proteome</keyword>
<evidence type="ECO:0000313" key="2">
    <source>
        <dbReference type="Proteomes" id="UP000789920"/>
    </source>
</evidence>
<evidence type="ECO:0000313" key="1">
    <source>
        <dbReference type="EMBL" id="CAG8730411.1"/>
    </source>
</evidence>